<reference evidence="2 3" key="1">
    <citation type="submission" date="2016-01" db="EMBL/GenBank/DDBJ databases">
        <title>Whole genome sequence and analysis of Micromonospora rosaria DSM 803, which can produce antibacterial substance rosamicin.</title>
        <authorList>
            <person name="Yang H."/>
            <person name="He X."/>
            <person name="Zhu D."/>
        </authorList>
    </citation>
    <scope>NUCLEOTIDE SEQUENCE [LARGE SCALE GENOMIC DNA]</scope>
    <source>
        <strain evidence="2 3">DSM 803</strain>
    </source>
</reference>
<protein>
    <recommendedName>
        <fullName evidence="4">WXG100 family type VII secretion target</fullName>
    </recommendedName>
</protein>
<accession>A0A136PNK4</accession>
<evidence type="ECO:0000313" key="3">
    <source>
        <dbReference type="Proteomes" id="UP000070620"/>
    </source>
</evidence>
<dbReference type="EMBL" id="LRQV01000085">
    <property type="protein sequence ID" value="KXK60060.1"/>
    <property type="molecule type" value="Genomic_DNA"/>
</dbReference>
<gene>
    <name evidence="2" type="ORF">AWW66_20810</name>
</gene>
<name>A0A136PNK4_9ACTN</name>
<organism evidence="2 3">
    <name type="scientific">Micromonospora rosaria</name>
    <dbReference type="NCBI Taxonomy" id="47874"/>
    <lineage>
        <taxon>Bacteria</taxon>
        <taxon>Bacillati</taxon>
        <taxon>Actinomycetota</taxon>
        <taxon>Actinomycetes</taxon>
        <taxon>Micromonosporales</taxon>
        <taxon>Micromonosporaceae</taxon>
        <taxon>Micromonospora</taxon>
    </lineage>
</organism>
<evidence type="ECO:0008006" key="4">
    <source>
        <dbReference type="Google" id="ProtNLM"/>
    </source>
</evidence>
<proteinExistence type="predicted"/>
<dbReference type="Proteomes" id="UP000070620">
    <property type="component" value="Unassembled WGS sequence"/>
</dbReference>
<feature type="region of interest" description="Disordered" evidence="1">
    <location>
        <begin position="234"/>
        <end position="261"/>
    </location>
</feature>
<evidence type="ECO:0000313" key="2">
    <source>
        <dbReference type="EMBL" id="KXK60060.1"/>
    </source>
</evidence>
<dbReference type="AlphaFoldDB" id="A0A136PNK4"/>
<dbReference type="OrthoDB" id="3284120at2"/>
<dbReference type="RefSeq" id="WP_067369084.1">
    <property type="nucleotide sequence ID" value="NZ_JBIUBN010000015.1"/>
</dbReference>
<sequence>MSELNGHLWVDPEGVLSVSRAYDGHVAMYDRYLRRLDHLRRQYAEAWGDDEIGNQFKGQFDNVMDIVEGIILGVRGSVEYAAVGLRISGEGYQQAEDDATEAGRIIDADFAALPTQVAARQPVEAPTHYASRQPALPVMEMGTLAPMHAVRRPHEPVLQAGLRLQGRPIEPEEGELTPMLAAERQPVEPALQAGVLLPGRLIEPDTHSRGAVWRDDDAVLRPLMAVRGKILDSEDDADRPLSRLTPRLPAEPGVPATFTPATPATSAVPLTPATSTHLSHPTEGVLINGVPVPEGFQLRTLNTFEDGTSRLDVNYYESVLPLGDGHVVTGPDGQPVDPDGGHLFLIKPRENAVDPTSPDYHPMLFSFAADGTPVPL</sequence>
<keyword evidence="3" id="KW-1185">Reference proteome</keyword>
<evidence type="ECO:0000256" key="1">
    <source>
        <dbReference type="SAM" id="MobiDB-lite"/>
    </source>
</evidence>
<comment type="caution">
    <text evidence="2">The sequence shown here is derived from an EMBL/GenBank/DDBJ whole genome shotgun (WGS) entry which is preliminary data.</text>
</comment>